<keyword evidence="1 3" id="KW-0547">Nucleotide-binding</keyword>
<dbReference type="GO" id="GO:0004713">
    <property type="term" value="F:protein tyrosine kinase activity"/>
    <property type="evidence" value="ECO:0007669"/>
    <property type="project" value="InterPro"/>
</dbReference>
<dbReference type="PANTHER" id="PTHR24346">
    <property type="entry name" value="MAP/MICROTUBULE AFFINITY-REGULATING KINASE"/>
    <property type="match status" value="1"/>
</dbReference>
<protein>
    <recommendedName>
        <fullName evidence="8">Calmodulin</fullName>
    </recommendedName>
</protein>
<dbReference type="Gene3D" id="1.10.238.10">
    <property type="entry name" value="EF-hand"/>
    <property type="match status" value="1"/>
</dbReference>
<evidence type="ECO:0000256" key="2">
    <source>
        <dbReference type="ARBA" id="ARBA00022840"/>
    </source>
</evidence>
<dbReference type="GO" id="GO:0005737">
    <property type="term" value="C:cytoplasm"/>
    <property type="evidence" value="ECO:0007669"/>
    <property type="project" value="TreeGrafter"/>
</dbReference>
<feature type="domain" description="Protein kinase" evidence="5">
    <location>
        <begin position="404"/>
        <end position="658"/>
    </location>
</feature>
<proteinExistence type="predicted"/>
<dbReference type="GO" id="GO:0004674">
    <property type="term" value="F:protein serine/threonine kinase activity"/>
    <property type="evidence" value="ECO:0007669"/>
    <property type="project" value="TreeGrafter"/>
</dbReference>
<dbReference type="InterPro" id="IPR020635">
    <property type="entry name" value="Tyr_kinase_cat_dom"/>
</dbReference>
<dbReference type="PROSITE" id="PS50222">
    <property type="entry name" value="EF_HAND_2"/>
    <property type="match status" value="1"/>
</dbReference>
<dbReference type="FunFam" id="1.10.510.10:FF:000571">
    <property type="entry name" value="Maternal embryonic leucine zipper kinase"/>
    <property type="match status" value="1"/>
</dbReference>
<dbReference type="EMBL" id="HBGI01002190">
    <property type="protein sequence ID" value="CAD9239699.1"/>
    <property type="molecule type" value="Transcribed_RNA"/>
</dbReference>
<dbReference type="InterPro" id="IPR017441">
    <property type="entry name" value="Protein_kinase_ATP_BS"/>
</dbReference>
<feature type="binding site" evidence="3">
    <location>
        <position position="437"/>
    </location>
    <ligand>
        <name>ATP</name>
        <dbReference type="ChEBI" id="CHEBI:30616"/>
    </ligand>
</feature>
<dbReference type="PROSITE" id="PS00109">
    <property type="entry name" value="PROTEIN_KINASE_TYR"/>
    <property type="match status" value="1"/>
</dbReference>
<dbReference type="GO" id="GO:0035556">
    <property type="term" value="P:intracellular signal transduction"/>
    <property type="evidence" value="ECO:0007669"/>
    <property type="project" value="TreeGrafter"/>
</dbReference>
<feature type="domain" description="EF-hand" evidence="6">
    <location>
        <begin position="54"/>
        <end position="77"/>
    </location>
</feature>
<accession>A0A7S1TM11</accession>
<sequence length="1107" mass="121518">MGQTFAKVRVDQNSAAELFAALDSERSGVLTLAELLHAAPSVVLLHSLPALYFLDKDKDGRYSREEFAALVRYLQTEKTKVKQEVARDAGLRKFLQHASEAGVVDSSIHGRCSFRRLTNMRNIRSLYRNEETMSRASSAARLAEKSADAEDGDSVASSVSSHACVGGEAMTARNNKSAEKSHVVSMYCTAKEYSTNAFDDEDHASAFEPSHLSLSSPEDCTSRSGHENVSCWRGSPSLGDSATEMSTSVFTSKGGHDSKQAGEGMVLSLSALERMNVRSLDAAVAEKITISNIKWLAEHLRQEGMREQFMQWLWNLANVHNTAQIGAEELALFLEALSEDEIDLEELVFDRRTVCASLQERILLEFGGENATALSSEEFFVFADLVTSEYEYWEDRHLECIGQYELGRILGRGSSAIVRAAVSTDDHSRYAVKIVKKGRCSDLSRLDREIQSLHIMSEHSNIVKLVEVLENDESLFLVMELCGGGSLIDILRLYPEERLPENVARYFMRQLFEALAVCHENGVCHRDVRLENMLLSNEGVLKLTDFGHSGLYTPGWDIFQTSLVGSIFNLSPEQVRGSCYSGEKIDAWSAGIALYILLVGRPPFYDTDNTRLLSVILAGEYELPMFVSDEAFDLLQWMIRVDPEERGSFRDLLAHEWFDGPVTAPIMDLVTMPIQAYYRRHSEVAEVAIASVFQDHTIHVHLAGSCVSTESLAASHEEENCAPGASTADVVVAPDWKLMCSSLSLGIKFSVSLFTETSPINRQIAVTSSESVVGDVRIGDVFSETPPCSAEAALGASGMLATSISGFSLGNAFDGKLSRDVSAVAEVDLSRTGRNRRPALGHHRRASIFEDINWKNTRSNISLPSAKLHRNVTVCGDMRANEPRSQFDTDEEIEAALRKNLTKIKKLVNEFPAKRVAPVVTSPKSMACSPAILPKRRCSLPDIGDLQQLKLLPSQSDLADPTPAYASPSAAAKSGACNDAGRSANAPFDSESGCFFDLERDEAAPMATCDQDTLGPSSAEHQSLPQQVTQMLWTEPHLELRLIEGDSCVFLKVCRKLKAPIYEKLEAAACTQHRQSRRGCASMKRIFSDAHFAHGVSASSAAAGPAS</sequence>
<reference evidence="7" key="1">
    <citation type="submission" date="2021-01" db="EMBL/GenBank/DDBJ databases">
        <authorList>
            <person name="Corre E."/>
            <person name="Pelletier E."/>
            <person name="Niang G."/>
            <person name="Scheremetjew M."/>
            <person name="Finn R."/>
            <person name="Kale V."/>
            <person name="Holt S."/>
            <person name="Cochrane G."/>
            <person name="Meng A."/>
            <person name="Brown T."/>
            <person name="Cohen L."/>
        </authorList>
    </citation>
    <scope>NUCLEOTIDE SEQUENCE</scope>
    <source>
        <strain evidence="7">CCMP3124</strain>
    </source>
</reference>
<evidence type="ECO:0000259" key="5">
    <source>
        <dbReference type="PROSITE" id="PS50011"/>
    </source>
</evidence>
<dbReference type="InterPro" id="IPR011992">
    <property type="entry name" value="EF-hand-dom_pair"/>
</dbReference>
<dbReference type="InterPro" id="IPR002048">
    <property type="entry name" value="EF_hand_dom"/>
</dbReference>
<gene>
    <name evidence="7" type="ORF">EAUS1353_LOCUS1437</name>
</gene>
<feature type="region of interest" description="Disordered" evidence="4">
    <location>
        <begin position="960"/>
        <end position="982"/>
    </location>
</feature>
<dbReference type="SUPFAM" id="SSF56112">
    <property type="entry name" value="Protein kinase-like (PK-like)"/>
    <property type="match status" value="1"/>
</dbReference>
<evidence type="ECO:0000256" key="3">
    <source>
        <dbReference type="PROSITE-ProRule" id="PRU10141"/>
    </source>
</evidence>
<dbReference type="PROSITE" id="PS50011">
    <property type="entry name" value="PROTEIN_KINASE_DOM"/>
    <property type="match status" value="1"/>
</dbReference>
<dbReference type="InterPro" id="IPR011009">
    <property type="entry name" value="Kinase-like_dom_sf"/>
</dbReference>
<evidence type="ECO:0000256" key="4">
    <source>
        <dbReference type="SAM" id="MobiDB-lite"/>
    </source>
</evidence>
<keyword evidence="2 3" id="KW-0067">ATP-binding</keyword>
<dbReference type="Pfam" id="PF00069">
    <property type="entry name" value="Pkinase"/>
    <property type="match status" value="1"/>
</dbReference>
<feature type="compositionally biased region" description="Low complexity" evidence="4">
    <location>
        <begin position="960"/>
        <end position="976"/>
    </location>
</feature>
<dbReference type="AlphaFoldDB" id="A0A7S1TM11"/>
<dbReference type="InterPro" id="IPR008266">
    <property type="entry name" value="Tyr_kinase_AS"/>
</dbReference>
<evidence type="ECO:0008006" key="8">
    <source>
        <dbReference type="Google" id="ProtNLM"/>
    </source>
</evidence>
<organism evidence="7">
    <name type="scientific">Erythrolobus australicus</name>
    <dbReference type="NCBI Taxonomy" id="1077150"/>
    <lineage>
        <taxon>Eukaryota</taxon>
        <taxon>Rhodophyta</taxon>
        <taxon>Bangiophyceae</taxon>
        <taxon>Porphyridiales</taxon>
        <taxon>Porphyridiaceae</taxon>
        <taxon>Erythrolobus</taxon>
    </lineage>
</organism>
<dbReference type="PROSITE" id="PS00107">
    <property type="entry name" value="PROTEIN_KINASE_ATP"/>
    <property type="match status" value="1"/>
</dbReference>
<evidence type="ECO:0000313" key="7">
    <source>
        <dbReference type="EMBL" id="CAD9239699.1"/>
    </source>
</evidence>
<evidence type="ECO:0000259" key="6">
    <source>
        <dbReference type="PROSITE" id="PS50222"/>
    </source>
</evidence>
<dbReference type="SUPFAM" id="SSF47473">
    <property type="entry name" value="EF-hand"/>
    <property type="match status" value="1"/>
</dbReference>
<dbReference type="GO" id="GO:0005509">
    <property type="term" value="F:calcium ion binding"/>
    <property type="evidence" value="ECO:0007669"/>
    <property type="project" value="InterPro"/>
</dbReference>
<dbReference type="GO" id="GO:0005524">
    <property type="term" value="F:ATP binding"/>
    <property type="evidence" value="ECO:0007669"/>
    <property type="project" value="UniProtKB-UniRule"/>
</dbReference>
<dbReference type="SMART" id="SM00219">
    <property type="entry name" value="TyrKc"/>
    <property type="match status" value="1"/>
</dbReference>
<name>A0A7S1TM11_9RHOD</name>
<dbReference type="Gene3D" id="1.10.510.10">
    <property type="entry name" value="Transferase(Phosphotransferase) domain 1"/>
    <property type="match status" value="1"/>
</dbReference>
<dbReference type="PANTHER" id="PTHR24346:SF30">
    <property type="entry name" value="MATERNAL EMBRYONIC LEUCINE ZIPPER KINASE"/>
    <property type="match status" value="1"/>
</dbReference>
<evidence type="ECO:0000256" key="1">
    <source>
        <dbReference type="ARBA" id="ARBA00022741"/>
    </source>
</evidence>
<dbReference type="InterPro" id="IPR000719">
    <property type="entry name" value="Prot_kinase_dom"/>
</dbReference>